<dbReference type="Proteomes" id="UP001239111">
    <property type="component" value="Chromosome 1"/>
</dbReference>
<evidence type="ECO:0000313" key="1">
    <source>
        <dbReference type="EMBL" id="KAJ8683812.1"/>
    </source>
</evidence>
<accession>A0ACC2PKA8</accession>
<evidence type="ECO:0000313" key="2">
    <source>
        <dbReference type="Proteomes" id="UP001239111"/>
    </source>
</evidence>
<organism evidence="1 2">
    <name type="scientific">Eretmocerus hayati</name>
    <dbReference type="NCBI Taxonomy" id="131215"/>
    <lineage>
        <taxon>Eukaryota</taxon>
        <taxon>Metazoa</taxon>
        <taxon>Ecdysozoa</taxon>
        <taxon>Arthropoda</taxon>
        <taxon>Hexapoda</taxon>
        <taxon>Insecta</taxon>
        <taxon>Pterygota</taxon>
        <taxon>Neoptera</taxon>
        <taxon>Endopterygota</taxon>
        <taxon>Hymenoptera</taxon>
        <taxon>Apocrita</taxon>
        <taxon>Proctotrupomorpha</taxon>
        <taxon>Chalcidoidea</taxon>
        <taxon>Aphelinidae</taxon>
        <taxon>Aphelininae</taxon>
        <taxon>Eretmocerus</taxon>
    </lineage>
</organism>
<keyword evidence="2" id="KW-1185">Reference proteome</keyword>
<comment type="caution">
    <text evidence="1">The sequence shown here is derived from an EMBL/GenBank/DDBJ whole genome shotgun (WGS) entry which is preliminary data.</text>
</comment>
<sequence length="470" mass="53066">MPAIITALSLLFFTGTSTAQLNSTSIVLLRKGPVRGQILTTFRKSIQYSSFTGIPFAKPPLADLRFRPPEEIENWKDVLDTTKEPSICAQLANEINSRHDIIGSEDCLYLNVYTPQTDFERLNETDLKAVMVWIYGGGFMAGSQLSNTARPDFLLENDVVVVSMNYRLGPLGFLNLNHQDASGNAGLKDQSLALRWVKENIAQFGGNPKKITIFGESAGAVSVDLHVVSNMSVGLFQQSISMSGSPLGTYWSMQTNKEAMQHAFELGSKLGYNFSEIDGLLETLRSASTADLIVKAAELPWTPFRPTVEKNAETDSTQKFLSSCVLDRYKDVRKINRGRHMMGFTSNEGKVFYYNMRTVLDMFEMSSELFEEGGISMNLSSYQEFASLLEKNLSNSDKDQLQQNLNFFSGMYFVAGIDQKQQVLRKANDEPIYYYRFAFEATKYMKDEKQNQRNYRVEMRNTYISTNAHE</sequence>
<protein>
    <submittedName>
        <fullName evidence="1">Uncharacterized protein</fullName>
    </submittedName>
</protein>
<name>A0ACC2PKA8_9HYME</name>
<dbReference type="EMBL" id="CM056741">
    <property type="protein sequence ID" value="KAJ8683812.1"/>
    <property type="molecule type" value="Genomic_DNA"/>
</dbReference>
<reference evidence="1" key="1">
    <citation type="submission" date="2023-04" db="EMBL/GenBank/DDBJ databases">
        <title>A chromosome-level genome assembly of the parasitoid wasp Eretmocerus hayati.</title>
        <authorList>
            <person name="Zhong Y."/>
            <person name="Liu S."/>
            <person name="Liu Y."/>
        </authorList>
    </citation>
    <scope>NUCLEOTIDE SEQUENCE</scope>
    <source>
        <strain evidence="1">ZJU_SS_LIU_2023</strain>
    </source>
</reference>
<proteinExistence type="predicted"/>
<gene>
    <name evidence="1" type="ORF">QAD02_019604</name>
</gene>